<dbReference type="PANTHER" id="PTHR20861:SF6">
    <property type="entry name" value="BETA-RIBOFURANOSYLPHENOL 5'-PHOSPHATE SYNTHASE"/>
    <property type="match status" value="1"/>
</dbReference>
<gene>
    <name evidence="4" type="ORF">LCGC14_0958740</name>
</gene>
<sequence>MTSVRITTPCRIHLSLIDENGYTGRVDGGIGLMLDRPNVVFEASNHAEEFKIEAHKYYHESIEVINEIASMVFKKHNISNKNFHFNLKRYFPSHVGLGSKTQLSLAIATAIMKLKNINHLTTRDLTKLVQRGGTSGIGWKGFETGGFILDGGHDFGKGKEKETFLPSSASNMANPALTLSQIDIPSNWRFVLIIPNVKKGVYGDEEVRVFQTHAPILRDEVNEVSHQIIMKVIPGVIKNDLECFGEGLKRIQSIGFKKVEINLQDNVVKDFLSFFEDYGLKAYGMSSFGPSIIGIVETDSEAEELLKSIQKTQRNRAGHIYICKPNNNGAKIEFLND</sequence>
<dbReference type="InterPro" id="IPR053442">
    <property type="entry name" value="Beta-RFA-P_synthase"/>
</dbReference>
<dbReference type="Pfam" id="PF08544">
    <property type="entry name" value="GHMP_kinases_C"/>
    <property type="match status" value="1"/>
</dbReference>
<dbReference type="SUPFAM" id="SSF54211">
    <property type="entry name" value="Ribosomal protein S5 domain 2-like"/>
    <property type="match status" value="1"/>
</dbReference>
<comment type="caution">
    <text evidence="4">The sequence shown here is derived from an EMBL/GenBank/DDBJ whole genome shotgun (WGS) entry which is preliminary data.</text>
</comment>
<reference evidence="4" key="1">
    <citation type="journal article" date="2015" name="Nature">
        <title>Complex archaea that bridge the gap between prokaryotes and eukaryotes.</title>
        <authorList>
            <person name="Spang A."/>
            <person name="Saw J.H."/>
            <person name="Jorgensen S.L."/>
            <person name="Zaremba-Niedzwiedzka K."/>
            <person name="Martijn J."/>
            <person name="Lind A.E."/>
            <person name="van Eijk R."/>
            <person name="Schleper C."/>
            <person name="Guy L."/>
            <person name="Ettema T.J."/>
        </authorList>
    </citation>
    <scope>NUCLEOTIDE SEQUENCE</scope>
</reference>
<dbReference type="NCBIfam" id="NF040726">
    <property type="entry name" value="BetaRFA-P_synth"/>
    <property type="match status" value="1"/>
</dbReference>
<evidence type="ECO:0000259" key="2">
    <source>
        <dbReference type="Pfam" id="PF00288"/>
    </source>
</evidence>
<dbReference type="InterPro" id="IPR004422">
    <property type="entry name" value="RFAP_synthase"/>
</dbReference>
<dbReference type="PIRSF" id="PIRSF004884">
    <property type="entry name" value="Sugar_kin_arch"/>
    <property type="match status" value="1"/>
</dbReference>
<evidence type="ECO:0000313" key="4">
    <source>
        <dbReference type="EMBL" id="KKN18144.1"/>
    </source>
</evidence>
<dbReference type="GO" id="GO:0016740">
    <property type="term" value="F:transferase activity"/>
    <property type="evidence" value="ECO:0007669"/>
    <property type="project" value="UniProtKB-KW"/>
</dbReference>
<keyword evidence="1" id="KW-0808">Transferase</keyword>
<dbReference type="InterPro" id="IPR006204">
    <property type="entry name" value="GHMP_kinase_N_dom"/>
</dbReference>
<dbReference type="GO" id="GO:0005524">
    <property type="term" value="F:ATP binding"/>
    <property type="evidence" value="ECO:0007669"/>
    <property type="project" value="InterPro"/>
</dbReference>
<dbReference type="AlphaFoldDB" id="A0A0F9NJR5"/>
<feature type="domain" description="GHMP kinase C-terminal" evidence="3">
    <location>
        <begin position="233"/>
        <end position="312"/>
    </location>
</feature>
<name>A0A0F9NJR5_9ZZZZ</name>
<dbReference type="Pfam" id="PF00288">
    <property type="entry name" value="GHMP_kinases_N"/>
    <property type="match status" value="1"/>
</dbReference>
<feature type="domain" description="GHMP kinase N-terminal" evidence="2">
    <location>
        <begin position="66"/>
        <end position="133"/>
    </location>
</feature>
<proteinExistence type="predicted"/>
<accession>A0A0F9NJR5</accession>
<dbReference type="EMBL" id="LAZR01003455">
    <property type="protein sequence ID" value="KKN18144.1"/>
    <property type="molecule type" value="Genomic_DNA"/>
</dbReference>
<protein>
    <submittedName>
        <fullName evidence="4">Uncharacterized protein</fullName>
    </submittedName>
</protein>
<evidence type="ECO:0000256" key="1">
    <source>
        <dbReference type="ARBA" id="ARBA00022679"/>
    </source>
</evidence>
<dbReference type="PANTHER" id="PTHR20861">
    <property type="entry name" value="HOMOSERINE/4-DIPHOSPHOCYTIDYL-2-C-METHYL-D-ERYTHRITOL KINASE"/>
    <property type="match status" value="1"/>
</dbReference>
<dbReference type="InterPro" id="IPR020568">
    <property type="entry name" value="Ribosomal_Su5_D2-typ_SF"/>
</dbReference>
<dbReference type="InterPro" id="IPR013750">
    <property type="entry name" value="GHMP_kinase_C_dom"/>
</dbReference>
<evidence type="ECO:0000259" key="3">
    <source>
        <dbReference type="Pfam" id="PF08544"/>
    </source>
</evidence>
<dbReference type="NCBIfam" id="TIGR00144">
    <property type="entry name" value="beta_RFAP_syn"/>
    <property type="match status" value="1"/>
</dbReference>
<organism evidence="4">
    <name type="scientific">marine sediment metagenome</name>
    <dbReference type="NCBI Taxonomy" id="412755"/>
    <lineage>
        <taxon>unclassified sequences</taxon>
        <taxon>metagenomes</taxon>
        <taxon>ecological metagenomes</taxon>
    </lineage>
</organism>